<dbReference type="SUPFAM" id="SSF48695">
    <property type="entry name" value="Multiheme cytochromes"/>
    <property type="match status" value="1"/>
</dbReference>
<evidence type="ECO:0000313" key="3">
    <source>
        <dbReference type="Proteomes" id="UP000605201"/>
    </source>
</evidence>
<dbReference type="Gene3D" id="3.90.10.10">
    <property type="entry name" value="Cytochrome C3"/>
    <property type="match status" value="1"/>
</dbReference>
<feature type="signal peptide" evidence="1">
    <location>
        <begin position="1"/>
        <end position="28"/>
    </location>
</feature>
<protein>
    <recommendedName>
        <fullName evidence="4">Cytochrome C</fullName>
    </recommendedName>
</protein>
<evidence type="ECO:0000256" key="1">
    <source>
        <dbReference type="SAM" id="SignalP"/>
    </source>
</evidence>
<name>A0A8J6NZR4_9BACT</name>
<gene>
    <name evidence="2" type="ORF">H8D96_11850</name>
</gene>
<keyword evidence="1" id="KW-0732">Signal</keyword>
<dbReference type="EMBL" id="JACNIG010000235">
    <property type="protein sequence ID" value="MBC8432595.1"/>
    <property type="molecule type" value="Genomic_DNA"/>
</dbReference>
<feature type="chain" id="PRO_5035232559" description="Cytochrome C" evidence="1">
    <location>
        <begin position="29"/>
        <end position="207"/>
    </location>
</feature>
<reference evidence="2 3" key="1">
    <citation type="submission" date="2020-08" db="EMBL/GenBank/DDBJ databases">
        <title>Bridging the membrane lipid divide: bacteria of the FCB group superphylum have the potential to synthesize archaeal ether lipids.</title>
        <authorList>
            <person name="Villanueva L."/>
            <person name="Von Meijenfeldt F.A.B."/>
            <person name="Westbye A.B."/>
            <person name="Yadav S."/>
            <person name="Hopmans E.C."/>
            <person name="Dutilh B.E."/>
            <person name="Sinninghe Damste J.S."/>
        </authorList>
    </citation>
    <scope>NUCLEOTIDE SEQUENCE [LARGE SCALE GENOMIC DNA]</scope>
    <source>
        <strain evidence="2">NIOZ-UU17</strain>
    </source>
</reference>
<accession>A0A8J6NZR4</accession>
<dbReference type="InterPro" id="IPR036280">
    <property type="entry name" value="Multihaem_cyt_sf"/>
</dbReference>
<comment type="caution">
    <text evidence="2">The sequence shown here is derived from an EMBL/GenBank/DDBJ whole genome shotgun (WGS) entry which is preliminary data.</text>
</comment>
<evidence type="ECO:0008006" key="4">
    <source>
        <dbReference type="Google" id="ProtNLM"/>
    </source>
</evidence>
<sequence>MKTPTSKSYLFRILPALLLILSGLQVSAGQGGVVATIKKATAPFNDEERIESVPPLPGDTVLVKTKYQGGIFWTETRKDKVERFKCSQCHNNKAVTIASAAEMAHGDITSVHGRKQKPLSCFTCHKKDERDFLVTEKGFKVDMDHSYRMCGQCHFRQHKDWVGGAHGKRVSFWAGNRVVKNCTSCHDPHSPLFEKRWPRTYSRPLVK</sequence>
<evidence type="ECO:0000313" key="2">
    <source>
        <dbReference type="EMBL" id="MBC8432595.1"/>
    </source>
</evidence>
<organism evidence="2 3">
    <name type="scientific">Candidatus Desulfatibia vada</name>
    <dbReference type="NCBI Taxonomy" id="2841696"/>
    <lineage>
        <taxon>Bacteria</taxon>
        <taxon>Pseudomonadati</taxon>
        <taxon>Thermodesulfobacteriota</taxon>
        <taxon>Desulfobacteria</taxon>
        <taxon>Desulfobacterales</taxon>
        <taxon>Desulfobacterales incertae sedis</taxon>
        <taxon>Candidatus Desulfatibia</taxon>
    </lineage>
</organism>
<proteinExistence type="predicted"/>
<dbReference type="Proteomes" id="UP000605201">
    <property type="component" value="Unassembled WGS sequence"/>
</dbReference>
<dbReference type="AlphaFoldDB" id="A0A8J6NZR4"/>